<evidence type="ECO:0000259" key="18">
    <source>
        <dbReference type="SMART" id="SM00900"/>
    </source>
</evidence>
<evidence type="ECO:0000256" key="6">
    <source>
        <dbReference type="ARBA" id="ARBA00022643"/>
    </source>
</evidence>
<evidence type="ECO:0000256" key="8">
    <source>
        <dbReference type="ARBA" id="ARBA00022967"/>
    </source>
</evidence>
<dbReference type="EC" id="7.2.1.1" evidence="16 17"/>
<keyword evidence="10 16" id="KW-0520">NAD</keyword>
<sequence>MAKSKETIGRTFIVVIALCLVCSIIVSGAAVGLKERQEANAALAMQRSVLTAAGIEFTGNTAESIYAERVREYRLNLETQELVEAGEEALAEAADVQDQGEVKRRLGRDEDIAGIRDLEQRTMFYIAYEEDGETVKSYVLPVRGAGLWGMMYALLALESDGKTIAGLNFYEHNETAGLGGEIQNPRWINNFIGKQAVDDDGTIEIRVTKGANPDQNEVDALSGATITSNGVDRTFQFWLSDKAYGPFLTKLREGEIE</sequence>
<keyword evidence="20" id="KW-1185">Reference proteome</keyword>
<comment type="subunit">
    <text evidence="16 17">Composed of six subunits; NqrA, NqrB, NqrC, NqrD, NqrE and NqrF.</text>
</comment>
<protein>
    <recommendedName>
        <fullName evidence="16 17">Na(+)-translocating NADH-quinone reductase subunit C</fullName>
        <shortName evidence="16 17">Na(+)-NQR subunit C</shortName>
        <shortName evidence="16 17">Na(+)-translocating NQR subunit C</shortName>
        <ecNumber evidence="16 17">7.2.1.1</ecNumber>
    </recommendedName>
    <alternativeName>
        <fullName evidence="16 17">NQR complex subunit C</fullName>
    </alternativeName>
    <alternativeName>
        <fullName evidence="16 17">NQR-1 subunit C</fullName>
    </alternativeName>
</protein>
<evidence type="ECO:0000256" key="14">
    <source>
        <dbReference type="ARBA" id="ARBA00023136"/>
    </source>
</evidence>
<keyword evidence="12 16" id="KW-0406">Ion transport</keyword>
<accession>A0A432W526</accession>
<dbReference type="AlphaFoldDB" id="A0A432W526"/>
<dbReference type="PANTHER" id="PTHR37838">
    <property type="entry name" value="NA(+)-TRANSLOCATING NADH-QUINONE REDUCTASE SUBUNIT C"/>
    <property type="match status" value="1"/>
</dbReference>
<keyword evidence="1 16" id="KW-0813">Transport</keyword>
<dbReference type="Pfam" id="PF04205">
    <property type="entry name" value="FMN_bind"/>
    <property type="match status" value="1"/>
</dbReference>
<keyword evidence="9 16" id="KW-1133">Transmembrane helix</keyword>
<dbReference type="PANTHER" id="PTHR37838:SF1">
    <property type="entry name" value="NA(+)-TRANSLOCATING NADH-QUINONE REDUCTASE SUBUNIT C"/>
    <property type="match status" value="1"/>
</dbReference>
<dbReference type="EMBL" id="PIPL01000001">
    <property type="protein sequence ID" value="RUO25174.1"/>
    <property type="molecule type" value="Genomic_DNA"/>
</dbReference>
<keyword evidence="4 16" id="KW-0597">Phosphoprotein</keyword>
<evidence type="ECO:0000256" key="11">
    <source>
        <dbReference type="ARBA" id="ARBA00023053"/>
    </source>
</evidence>
<dbReference type="InterPro" id="IPR007329">
    <property type="entry name" value="FMN-bd"/>
</dbReference>
<evidence type="ECO:0000256" key="2">
    <source>
        <dbReference type="ARBA" id="ARBA00022475"/>
    </source>
</evidence>
<evidence type="ECO:0000256" key="5">
    <source>
        <dbReference type="ARBA" id="ARBA00022630"/>
    </source>
</evidence>
<reference evidence="19 20" key="1">
    <citation type="journal article" date="2011" name="Front. Microbiol.">
        <title>Genomic signatures of strain selection and enhancement in Bacillus atrophaeus var. globigii, a historical biowarfare simulant.</title>
        <authorList>
            <person name="Gibbons H.S."/>
            <person name="Broomall S.M."/>
            <person name="McNew L.A."/>
            <person name="Daligault H."/>
            <person name="Chapman C."/>
            <person name="Bruce D."/>
            <person name="Karavis M."/>
            <person name="Krepps M."/>
            <person name="McGregor P.A."/>
            <person name="Hong C."/>
            <person name="Park K.H."/>
            <person name="Akmal A."/>
            <person name="Feldman A."/>
            <person name="Lin J.S."/>
            <person name="Chang W.E."/>
            <person name="Higgs B.W."/>
            <person name="Demirev P."/>
            <person name="Lindquist J."/>
            <person name="Liem A."/>
            <person name="Fochler E."/>
            <person name="Read T.D."/>
            <person name="Tapia R."/>
            <person name="Johnson S."/>
            <person name="Bishop-Lilly K.A."/>
            <person name="Detter C."/>
            <person name="Han C."/>
            <person name="Sozhamannan S."/>
            <person name="Rosenzweig C.N."/>
            <person name="Skowronski E.W."/>
        </authorList>
    </citation>
    <scope>NUCLEOTIDE SEQUENCE [LARGE SCALE GENOMIC DNA]</scope>
    <source>
        <strain evidence="19 20">MLST1</strain>
    </source>
</reference>
<feature type="domain" description="FMN-binding" evidence="18">
    <location>
        <begin position="146"/>
        <end position="242"/>
    </location>
</feature>
<keyword evidence="7 16" id="KW-0812">Transmembrane</keyword>
<evidence type="ECO:0000256" key="3">
    <source>
        <dbReference type="ARBA" id="ARBA00022519"/>
    </source>
</evidence>
<comment type="caution">
    <text evidence="16">Lacks conserved residue(s) required for the propagation of feature annotation.</text>
</comment>
<comment type="similarity">
    <text evidence="16 17">Belongs to the NqrC family.</text>
</comment>
<dbReference type="GO" id="GO:0005886">
    <property type="term" value="C:plasma membrane"/>
    <property type="evidence" value="ECO:0007669"/>
    <property type="project" value="UniProtKB-SubCell"/>
</dbReference>
<evidence type="ECO:0000256" key="16">
    <source>
        <dbReference type="HAMAP-Rule" id="MF_00427"/>
    </source>
</evidence>
<keyword evidence="14 16" id="KW-0472">Membrane</keyword>
<keyword evidence="3" id="KW-0997">Cell inner membrane</keyword>
<dbReference type="HAMAP" id="MF_00427">
    <property type="entry name" value="NqrC"/>
    <property type="match status" value="1"/>
</dbReference>
<dbReference type="NCBIfam" id="NF003749">
    <property type="entry name" value="PRK05346.1-5"/>
    <property type="match status" value="1"/>
</dbReference>
<dbReference type="GO" id="GO:0010181">
    <property type="term" value="F:FMN binding"/>
    <property type="evidence" value="ECO:0007669"/>
    <property type="project" value="UniProtKB-UniRule"/>
</dbReference>
<evidence type="ECO:0000256" key="9">
    <source>
        <dbReference type="ARBA" id="ARBA00022989"/>
    </source>
</evidence>
<evidence type="ECO:0000256" key="12">
    <source>
        <dbReference type="ARBA" id="ARBA00023065"/>
    </source>
</evidence>
<keyword evidence="8 16" id="KW-1278">Translocase</keyword>
<dbReference type="PIRSF" id="PIRSF009437">
    <property type="entry name" value="NQR-1_subunit_C"/>
    <property type="match status" value="1"/>
</dbReference>
<evidence type="ECO:0000256" key="7">
    <source>
        <dbReference type="ARBA" id="ARBA00022692"/>
    </source>
</evidence>
<keyword evidence="13 16" id="KW-0830">Ubiquinone</keyword>
<feature type="transmembrane region" description="Helical" evidence="16">
    <location>
        <begin position="12"/>
        <end position="33"/>
    </location>
</feature>
<name>A0A432W526_9GAMM</name>
<dbReference type="RefSeq" id="WP_126801867.1">
    <property type="nucleotide sequence ID" value="NZ_PIPL01000001.1"/>
</dbReference>
<evidence type="ECO:0000256" key="4">
    <source>
        <dbReference type="ARBA" id="ARBA00022553"/>
    </source>
</evidence>
<evidence type="ECO:0000313" key="20">
    <source>
        <dbReference type="Proteomes" id="UP000288293"/>
    </source>
</evidence>
<gene>
    <name evidence="16" type="primary">nqrC</name>
    <name evidence="19" type="ORF">CWE09_00045</name>
</gene>
<evidence type="ECO:0000256" key="10">
    <source>
        <dbReference type="ARBA" id="ARBA00023027"/>
    </source>
</evidence>
<proteinExistence type="inferred from homology"/>
<comment type="cofactor">
    <cofactor evidence="16 17">
        <name>FMN</name>
        <dbReference type="ChEBI" id="CHEBI:58210"/>
    </cofactor>
</comment>
<evidence type="ECO:0000256" key="13">
    <source>
        <dbReference type="ARBA" id="ARBA00023075"/>
    </source>
</evidence>
<comment type="caution">
    <text evidence="19">The sequence shown here is derived from an EMBL/GenBank/DDBJ whole genome shotgun (WGS) entry which is preliminary data.</text>
</comment>
<keyword evidence="15 16" id="KW-0739">Sodium transport</keyword>
<keyword evidence="11 16" id="KW-0915">Sodium</keyword>
<dbReference type="Proteomes" id="UP000288293">
    <property type="component" value="Unassembled WGS sequence"/>
</dbReference>
<evidence type="ECO:0000256" key="1">
    <source>
        <dbReference type="ARBA" id="ARBA00022448"/>
    </source>
</evidence>
<dbReference type="NCBIfam" id="TIGR01938">
    <property type="entry name" value="nqrC"/>
    <property type="match status" value="1"/>
</dbReference>
<evidence type="ECO:0000256" key="17">
    <source>
        <dbReference type="PIRNR" id="PIRNR009437"/>
    </source>
</evidence>
<comment type="catalytic activity">
    <reaction evidence="16 17">
        <text>a ubiquinone + n Na(+)(in) + NADH + H(+) = a ubiquinol + n Na(+)(out) + NAD(+)</text>
        <dbReference type="Rhea" id="RHEA:47748"/>
        <dbReference type="Rhea" id="RHEA-COMP:9565"/>
        <dbReference type="Rhea" id="RHEA-COMP:9566"/>
        <dbReference type="ChEBI" id="CHEBI:15378"/>
        <dbReference type="ChEBI" id="CHEBI:16389"/>
        <dbReference type="ChEBI" id="CHEBI:17976"/>
        <dbReference type="ChEBI" id="CHEBI:29101"/>
        <dbReference type="ChEBI" id="CHEBI:57540"/>
        <dbReference type="ChEBI" id="CHEBI:57945"/>
        <dbReference type="EC" id="7.2.1.1"/>
    </reaction>
</comment>
<dbReference type="SMART" id="SM00900">
    <property type="entry name" value="FMN_bind"/>
    <property type="match status" value="1"/>
</dbReference>
<comment type="function">
    <text evidence="16">NQR complex catalyzes the reduction of ubiquinone-1 to ubiquinol by two successive reactions, coupled with the transport of Na(+) ions from the cytoplasm to the periplasm. NqrA to NqrE are probably involved in the second step, the conversion of ubisemiquinone to ubiquinol.</text>
</comment>
<keyword evidence="5 16" id="KW-0285">Flavoprotein</keyword>
<evidence type="ECO:0000313" key="19">
    <source>
        <dbReference type="EMBL" id="RUO25174.1"/>
    </source>
</evidence>
<keyword evidence="2 16" id="KW-1003">Cell membrane</keyword>
<dbReference type="InterPro" id="IPR010204">
    <property type="entry name" value="NqrC"/>
</dbReference>
<comment type="subcellular location">
    <subcellularLocation>
        <location evidence="16">Cell membrane</location>
        <topology evidence="16">Single-pass membrane protein</topology>
    </subcellularLocation>
</comment>
<keyword evidence="6 16" id="KW-0288">FMN</keyword>
<feature type="modified residue" description="FMN phosphoryl threonine" evidence="16">
    <location>
        <position position="225"/>
    </location>
</feature>
<dbReference type="GO" id="GO:0016655">
    <property type="term" value="F:oxidoreductase activity, acting on NAD(P)H, quinone or similar compound as acceptor"/>
    <property type="evidence" value="ECO:0007669"/>
    <property type="project" value="UniProtKB-UniRule"/>
</dbReference>
<dbReference type="GO" id="GO:0006814">
    <property type="term" value="P:sodium ion transport"/>
    <property type="evidence" value="ECO:0007669"/>
    <property type="project" value="UniProtKB-UniRule"/>
</dbReference>
<dbReference type="OrthoDB" id="9786835at2"/>
<organism evidence="19 20">
    <name type="scientific">Aliidiomarina minuta</name>
    <dbReference type="NCBI Taxonomy" id="880057"/>
    <lineage>
        <taxon>Bacteria</taxon>
        <taxon>Pseudomonadati</taxon>
        <taxon>Pseudomonadota</taxon>
        <taxon>Gammaproteobacteria</taxon>
        <taxon>Alteromonadales</taxon>
        <taxon>Idiomarinaceae</taxon>
        <taxon>Aliidiomarina</taxon>
    </lineage>
</organism>
<evidence type="ECO:0000256" key="15">
    <source>
        <dbReference type="ARBA" id="ARBA00023201"/>
    </source>
</evidence>